<evidence type="ECO:0000259" key="1">
    <source>
        <dbReference type="Pfam" id="PF05036"/>
    </source>
</evidence>
<dbReference type="AlphaFoldDB" id="A0A845A236"/>
<dbReference type="Gene3D" id="2.40.40.10">
    <property type="entry name" value="RlpA-like domain"/>
    <property type="match status" value="1"/>
</dbReference>
<evidence type="ECO:0000313" key="3">
    <source>
        <dbReference type="Proteomes" id="UP000460626"/>
    </source>
</evidence>
<dbReference type="InterPro" id="IPR036908">
    <property type="entry name" value="RlpA-like_sf"/>
</dbReference>
<organism evidence="2 3">
    <name type="scientific">Aurantiacibacter arachoides</name>
    <dbReference type="NCBI Taxonomy" id="1850444"/>
    <lineage>
        <taxon>Bacteria</taxon>
        <taxon>Pseudomonadati</taxon>
        <taxon>Pseudomonadota</taxon>
        <taxon>Alphaproteobacteria</taxon>
        <taxon>Sphingomonadales</taxon>
        <taxon>Erythrobacteraceae</taxon>
        <taxon>Aurantiacibacter</taxon>
    </lineage>
</organism>
<gene>
    <name evidence="2" type="ORF">GRI62_06245</name>
</gene>
<evidence type="ECO:0000313" key="2">
    <source>
        <dbReference type="EMBL" id="MXO93206.1"/>
    </source>
</evidence>
<dbReference type="SUPFAM" id="SSF110997">
    <property type="entry name" value="Sporulation related repeat"/>
    <property type="match status" value="1"/>
</dbReference>
<dbReference type="GO" id="GO:0009279">
    <property type="term" value="C:cell outer membrane"/>
    <property type="evidence" value="ECO:0007669"/>
    <property type="project" value="TreeGrafter"/>
</dbReference>
<protein>
    <submittedName>
        <fullName evidence="2">Sporulation protein SsgA</fullName>
    </submittedName>
</protein>
<dbReference type="OrthoDB" id="9779128at2"/>
<accession>A0A845A236</accession>
<name>A0A845A236_9SPHN</name>
<comment type="caution">
    <text evidence="2">The sequence shown here is derived from an EMBL/GenBank/DDBJ whole genome shotgun (WGS) entry which is preliminary data.</text>
</comment>
<dbReference type="PANTHER" id="PTHR34183">
    <property type="entry name" value="ENDOLYTIC PEPTIDOGLYCAN TRANSGLYCOSYLASE RLPA"/>
    <property type="match status" value="1"/>
</dbReference>
<dbReference type="RefSeq" id="WP_160731826.1">
    <property type="nucleotide sequence ID" value="NZ_BMJK01000001.1"/>
</dbReference>
<sequence length="312" mass="31834">MIGLGSTETSIAGLSANQPDTGPSADYPVVIGGPYTIDGIEYVPTDTMNVDEVGYAALDASALGVTAAHHTLPLPSYAEVTSLESGLTILVRVERRGPMASNDLIALAPAALEQLGAAAGDPVRVRRVNPPEDQRTLLRSGAAALPRMDTPGSLLTILQRRLPMRGAASLAANRALVPQAGDVEPVAIAASDVVPPAAAEQAEPAEIAVAPWPGDAPEVTTTEAIEAGQRAAEVANTAPAPAVEGGFIVQAAAFASEENASRAAAALGGTISRSGRFYRVRTGPFATRGEAEASLANVRRAGYSDARILTSG</sequence>
<dbReference type="InterPro" id="IPR007730">
    <property type="entry name" value="SPOR-like_dom"/>
</dbReference>
<dbReference type="Pfam" id="PF05036">
    <property type="entry name" value="SPOR"/>
    <property type="match status" value="1"/>
</dbReference>
<dbReference type="Proteomes" id="UP000460626">
    <property type="component" value="Unassembled WGS sequence"/>
</dbReference>
<proteinExistence type="predicted"/>
<dbReference type="EMBL" id="WTYH01000001">
    <property type="protein sequence ID" value="MXO93206.1"/>
    <property type="molecule type" value="Genomic_DNA"/>
</dbReference>
<dbReference type="GO" id="GO:0042834">
    <property type="term" value="F:peptidoglycan binding"/>
    <property type="evidence" value="ECO:0007669"/>
    <property type="project" value="InterPro"/>
</dbReference>
<dbReference type="PANTHER" id="PTHR34183:SF1">
    <property type="entry name" value="ENDOLYTIC PEPTIDOGLYCAN TRANSGLYCOSYLASE RLPA"/>
    <property type="match status" value="1"/>
</dbReference>
<dbReference type="InterPro" id="IPR036680">
    <property type="entry name" value="SPOR-like_sf"/>
</dbReference>
<reference evidence="2 3" key="1">
    <citation type="submission" date="2019-12" db="EMBL/GenBank/DDBJ databases">
        <title>Genomic-based taxomic classification of the family Erythrobacteraceae.</title>
        <authorList>
            <person name="Xu L."/>
        </authorList>
    </citation>
    <scope>NUCLEOTIDE SEQUENCE [LARGE SCALE GENOMIC DNA]</scope>
    <source>
        <strain evidence="2 3">RC4-10-4</strain>
    </source>
</reference>
<dbReference type="Gene3D" id="3.30.70.1070">
    <property type="entry name" value="Sporulation related repeat"/>
    <property type="match status" value="1"/>
</dbReference>
<dbReference type="CDD" id="cd22268">
    <property type="entry name" value="DPBB_RlpA-like"/>
    <property type="match status" value="1"/>
</dbReference>
<keyword evidence="3" id="KW-1185">Reference proteome</keyword>
<feature type="domain" description="SPOR" evidence="1">
    <location>
        <begin position="245"/>
        <end position="306"/>
    </location>
</feature>